<feature type="transmembrane region" description="Helical" evidence="1">
    <location>
        <begin position="21"/>
        <end position="41"/>
    </location>
</feature>
<dbReference type="EMBL" id="UINC01148438">
    <property type="protein sequence ID" value="SVD40317.1"/>
    <property type="molecule type" value="Genomic_DNA"/>
</dbReference>
<keyword evidence="1" id="KW-0812">Transmembrane</keyword>
<evidence type="ECO:0008006" key="5">
    <source>
        <dbReference type="Google" id="ProtNLM"/>
    </source>
</evidence>
<keyword evidence="1" id="KW-0472">Membrane</keyword>
<dbReference type="CDD" id="cd07302">
    <property type="entry name" value="CHD"/>
    <property type="match status" value="1"/>
</dbReference>
<keyword evidence="1" id="KW-1133">Transmembrane helix</keyword>
<dbReference type="Pfam" id="PF00672">
    <property type="entry name" value="HAMP"/>
    <property type="match status" value="1"/>
</dbReference>
<dbReference type="InterPro" id="IPR029787">
    <property type="entry name" value="Nucleotide_cyclase"/>
</dbReference>
<dbReference type="GO" id="GO:0006171">
    <property type="term" value="P:cAMP biosynthetic process"/>
    <property type="evidence" value="ECO:0007669"/>
    <property type="project" value="TreeGrafter"/>
</dbReference>
<dbReference type="InterPro" id="IPR050697">
    <property type="entry name" value="Adenylyl/Guanylyl_Cyclase_3/4"/>
</dbReference>
<dbReference type="Pfam" id="PF00211">
    <property type="entry name" value="Guanylate_cyc"/>
    <property type="match status" value="1"/>
</dbReference>
<feature type="domain" description="HAMP" evidence="3">
    <location>
        <begin position="43"/>
        <end position="95"/>
    </location>
</feature>
<organism evidence="4">
    <name type="scientific">marine metagenome</name>
    <dbReference type="NCBI Taxonomy" id="408172"/>
    <lineage>
        <taxon>unclassified sequences</taxon>
        <taxon>metagenomes</taxon>
        <taxon>ecological metagenomes</taxon>
    </lineage>
</organism>
<sequence>VVKVSTSMKDIQEEISKNTKVSIIAGFLTLFFVAFFLRVFIKITVLKPLDIIGGVADKIGMGDLSVTAKVKSEDEIGVLAKRINSMIKGLQERLHLTKFVSEEAVTAVKKAGIEGLDLGGERKTVTVMETDIRGFTSMSEKNEPEEVVRILNIYLDKQTEIIQEFGGDIDKFIGDAVLATFSGEKMVENAIQCSINIHKEIVNLNNKYSKNIMIGIGINTGPIVMGAMGSKDRMDFTIIGDNVNLSARLCDAAKPGEIIISKNTKEYLTDNTFNVKKIDPIKVKGKEK</sequence>
<dbReference type="PANTHER" id="PTHR43081">
    <property type="entry name" value="ADENYLATE CYCLASE, TERMINAL-DIFFERENTIATION SPECIFIC-RELATED"/>
    <property type="match status" value="1"/>
</dbReference>
<reference evidence="4" key="1">
    <citation type="submission" date="2018-05" db="EMBL/GenBank/DDBJ databases">
        <authorList>
            <person name="Lanie J.A."/>
            <person name="Ng W.-L."/>
            <person name="Kazmierczak K.M."/>
            <person name="Andrzejewski T.M."/>
            <person name="Davidsen T.M."/>
            <person name="Wayne K.J."/>
            <person name="Tettelin H."/>
            <person name="Glass J.I."/>
            <person name="Rusch D."/>
            <person name="Podicherti R."/>
            <person name="Tsui H.-C.T."/>
            <person name="Winkler M.E."/>
        </authorList>
    </citation>
    <scope>NUCLEOTIDE SEQUENCE</scope>
</reference>
<feature type="non-terminal residue" evidence="4">
    <location>
        <position position="1"/>
    </location>
</feature>
<dbReference type="SMART" id="SM00044">
    <property type="entry name" value="CYCc"/>
    <property type="match status" value="1"/>
</dbReference>
<dbReference type="Gene3D" id="6.10.340.10">
    <property type="match status" value="1"/>
</dbReference>
<gene>
    <name evidence="4" type="ORF">METZ01_LOCUS393171</name>
</gene>
<evidence type="ECO:0000259" key="3">
    <source>
        <dbReference type="PROSITE" id="PS50885"/>
    </source>
</evidence>
<accession>A0A382V1N1</accession>
<dbReference type="CDD" id="cd06225">
    <property type="entry name" value="HAMP"/>
    <property type="match status" value="1"/>
</dbReference>
<name>A0A382V1N1_9ZZZZ</name>
<dbReference type="SMART" id="SM00304">
    <property type="entry name" value="HAMP"/>
    <property type="match status" value="1"/>
</dbReference>
<feature type="domain" description="Guanylate cyclase" evidence="2">
    <location>
        <begin position="126"/>
        <end position="250"/>
    </location>
</feature>
<dbReference type="GO" id="GO:0016020">
    <property type="term" value="C:membrane"/>
    <property type="evidence" value="ECO:0007669"/>
    <property type="project" value="InterPro"/>
</dbReference>
<dbReference type="SUPFAM" id="SSF55073">
    <property type="entry name" value="Nucleotide cyclase"/>
    <property type="match status" value="1"/>
</dbReference>
<dbReference type="InterPro" id="IPR001054">
    <property type="entry name" value="A/G_cyclase"/>
</dbReference>
<dbReference type="SUPFAM" id="SSF158472">
    <property type="entry name" value="HAMP domain-like"/>
    <property type="match status" value="1"/>
</dbReference>
<dbReference type="Gene3D" id="3.30.70.1230">
    <property type="entry name" value="Nucleotide cyclase"/>
    <property type="match status" value="1"/>
</dbReference>
<evidence type="ECO:0000259" key="2">
    <source>
        <dbReference type="PROSITE" id="PS50125"/>
    </source>
</evidence>
<proteinExistence type="predicted"/>
<dbReference type="PANTHER" id="PTHR43081:SF1">
    <property type="entry name" value="ADENYLATE CYCLASE, TERMINAL-DIFFERENTIATION SPECIFIC"/>
    <property type="match status" value="1"/>
</dbReference>
<dbReference type="PROSITE" id="PS50885">
    <property type="entry name" value="HAMP"/>
    <property type="match status" value="1"/>
</dbReference>
<evidence type="ECO:0000256" key="1">
    <source>
        <dbReference type="SAM" id="Phobius"/>
    </source>
</evidence>
<dbReference type="GO" id="GO:0035556">
    <property type="term" value="P:intracellular signal transduction"/>
    <property type="evidence" value="ECO:0007669"/>
    <property type="project" value="InterPro"/>
</dbReference>
<dbReference type="PROSITE" id="PS50125">
    <property type="entry name" value="GUANYLATE_CYCLASE_2"/>
    <property type="match status" value="1"/>
</dbReference>
<evidence type="ECO:0000313" key="4">
    <source>
        <dbReference type="EMBL" id="SVD40317.1"/>
    </source>
</evidence>
<protein>
    <recommendedName>
        <fullName evidence="5">Guanylate cyclase domain-containing protein</fullName>
    </recommendedName>
</protein>
<dbReference type="AlphaFoldDB" id="A0A382V1N1"/>
<dbReference type="InterPro" id="IPR003660">
    <property type="entry name" value="HAMP_dom"/>
</dbReference>
<feature type="non-terminal residue" evidence="4">
    <location>
        <position position="288"/>
    </location>
</feature>